<accession>A0A3P7WRI2</accession>
<accession>A0A183F634</accession>
<evidence type="ECO:0000313" key="1">
    <source>
        <dbReference type="EMBL" id="VDO20338.1"/>
    </source>
</evidence>
<gene>
    <name evidence="1" type="ORF">HPBE_LOCUS1627</name>
</gene>
<dbReference type="OrthoDB" id="5873801at2759"/>
<name>A0A183F634_HELPZ</name>
<dbReference type="SUPFAM" id="SSF57903">
    <property type="entry name" value="FYVE/PHD zinc finger"/>
    <property type="match status" value="1"/>
</dbReference>
<evidence type="ECO:0000313" key="2">
    <source>
        <dbReference type="Proteomes" id="UP000050761"/>
    </source>
</evidence>
<reference evidence="1 2" key="1">
    <citation type="submission" date="2018-11" db="EMBL/GenBank/DDBJ databases">
        <authorList>
            <consortium name="Pathogen Informatics"/>
        </authorList>
    </citation>
    <scope>NUCLEOTIDE SEQUENCE [LARGE SCALE GENOMIC DNA]</scope>
</reference>
<sequence>MTNIAKEYLVQPGRLHDDDTTSLEMRINKAERADGIRYYSPAHSDTGDGFVLVVLNPTQEQWLKKYGKRVLCIDDTFDLTAYKLRLSTVIVVDEWDRALPCAYLLSHRMTQHEVAMLFEEVYAVLPTFDTDYLMSDDTNTFWNGFKTMERGLEEGRFRLREQHKAHELARKKFDDKLECVVAVDKGTWNVFDGDTIHTVRESVCPCDSRFNNHCKRDMCGACSYSLTCDCRYDIKSGVSCAHVHAAVLYASSSRIRLMSTTKTNEHGEACFFIDRIGNAEEERATSPGPLCIGQSKHNQGGMDSESLALNDANTEIGAGSTEVCILDANRDHLQRLDAKAQLKKRDVRTDQASVQLPKYQKDDVPFCSLCFRMQPQDGGESVTVDWIQCCSCENWMHVACLNGSETCPHDETPL</sequence>
<dbReference type="EMBL" id="UZAH01001899">
    <property type="protein sequence ID" value="VDO20338.1"/>
    <property type="molecule type" value="Genomic_DNA"/>
</dbReference>
<reference evidence="3" key="2">
    <citation type="submission" date="2019-09" db="UniProtKB">
        <authorList>
            <consortium name="WormBaseParasite"/>
        </authorList>
    </citation>
    <scope>IDENTIFICATION</scope>
</reference>
<keyword evidence="2" id="KW-1185">Reference proteome</keyword>
<proteinExistence type="predicted"/>
<dbReference type="InterPro" id="IPR011011">
    <property type="entry name" value="Znf_FYVE_PHD"/>
</dbReference>
<dbReference type="AlphaFoldDB" id="A0A183F634"/>
<organism evidence="2 3">
    <name type="scientific">Heligmosomoides polygyrus</name>
    <name type="common">Parasitic roundworm</name>
    <dbReference type="NCBI Taxonomy" id="6339"/>
    <lineage>
        <taxon>Eukaryota</taxon>
        <taxon>Metazoa</taxon>
        <taxon>Ecdysozoa</taxon>
        <taxon>Nematoda</taxon>
        <taxon>Chromadorea</taxon>
        <taxon>Rhabditida</taxon>
        <taxon>Rhabditina</taxon>
        <taxon>Rhabditomorpha</taxon>
        <taxon>Strongyloidea</taxon>
        <taxon>Heligmosomidae</taxon>
        <taxon>Heligmosomoides</taxon>
    </lineage>
</organism>
<dbReference type="Proteomes" id="UP000050761">
    <property type="component" value="Unassembled WGS sequence"/>
</dbReference>
<dbReference type="WBParaSite" id="HPBE_0000162601-mRNA-1">
    <property type="protein sequence ID" value="HPBE_0000162601-mRNA-1"/>
    <property type="gene ID" value="HPBE_0000162601"/>
</dbReference>
<evidence type="ECO:0000313" key="3">
    <source>
        <dbReference type="WBParaSite" id="HPBE_0000162601-mRNA-1"/>
    </source>
</evidence>
<protein>
    <submittedName>
        <fullName evidence="3">SWIM-type domain-containing protein</fullName>
    </submittedName>
</protein>